<name>A0ABM1DVM4_PRICU</name>
<evidence type="ECO:0000313" key="4">
    <source>
        <dbReference type="RefSeq" id="XP_014663995.1"/>
    </source>
</evidence>
<evidence type="ECO:0000256" key="1">
    <source>
        <dbReference type="SAM" id="Coils"/>
    </source>
</evidence>
<keyword evidence="1" id="KW-0175">Coiled coil</keyword>
<reference evidence="4" key="1">
    <citation type="submission" date="2025-08" db="UniProtKB">
        <authorList>
            <consortium name="RefSeq"/>
        </authorList>
    </citation>
    <scope>IDENTIFICATION</scope>
</reference>
<gene>
    <name evidence="4" type="primary">LOC106806534</name>
</gene>
<keyword evidence="3" id="KW-1185">Reference proteome</keyword>
<sequence length="853" mass="95485">MTDIPTLVAGQVDHKRMLSFFEHEDIMMADDDKKSLRDAVQELKGISAEVRSWLINELPGEHIGVVFDKQTTENRADKDADKTLQTERATVAEADLSWKLSDITGQYSESSHRDDDDSCHAMTKKEQPTLIHPMELQQAKKVLSAEKERRKYCEEQIHEVQRHLLETEECLAVSLSGERKKDVLIEQLNKSIRMILSKWKHREKDEEDIAEKGRAALDKAQQNVQKHEQRIGRLEAELSLVEDQLSAERNLRQEDRKNWERMMQQQEKSKEEAVQQLKLEEERSHTLKRALNELQCKVEQADATSMRLEQILEKERREWQEKLTDVIRHAEESNKRLEAGLAETMRSKDGLEKLGGELQAALRAAKGHIMKIESDLEVAARQSESMKVQAGITEAKFEGEMATVVTEHKAQLARLVEQVKEDTKGKMAQTEKELHAIYQKQVNTLIEKHAHELDRQSVKFHKELKKKETEFSKQEKARQEKFEEAVRVIVKERSEKDRLNKSRMEVANTLQALMKLVLNGASPIMGNSPTTSPPNFPVPLPAVEEPVVAKHVAPLAAMRPNVPSQLPADQSPASDVATGAGKQYSFGVATAVGDSSSSRKERPMFIDSAYMSFPPGESQESSRLAIGSAHGSPVVSSQHAAAVTVGVNGKPSPTKTQDASEREITEKSIQDCSTEELKCYMENLLQQLPRTPTKQQTSSQYATEDTRLHQAMPGHVLHDSEAQTDPPLSAVLSPQQMREVATVLGIHQGDSDVSASYLTSCSEARSASSYLLHESLLHADAGTRLTGVSVREGAMFPLTNPAGAGGAKRELSFGEQLTADAGKSSPEKEAGQYRHADKKTSLRKKDKKSVVWR</sequence>
<organism evidence="3 4">
    <name type="scientific">Priapulus caudatus</name>
    <name type="common">Priapulid worm</name>
    <dbReference type="NCBI Taxonomy" id="37621"/>
    <lineage>
        <taxon>Eukaryota</taxon>
        <taxon>Metazoa</taxon>
        <taxon>Ecdysozoa</taxon>
        <taxon>Scalidophora</taxon>
        <taxon>Priapulida</taxon>
        <taxon>Priapulimorpha</taxon>
        <taxon>Priapulimorphida</taxon>
        <taxon>Priapulidae</taxon>
        <taxon>Priapulus</taxon>
    </lineage>
</organism>
<evidence type="ECO:0000313" key="3">
    <source>
        <dbReference type="Proteomes" id="UP000695022"/>
    </source>
</evidence>
<dbReference type="RefSeq" id="XP_014663995.1">
    <property type="nucleotide sequence ID" value="XM_014808509.1"/>
</dbReference>
<feature type="region of interest" description="Disordered" evidence="2">
    <location>
        <begin position="799"/>
        <end position="853"/>
    </location>
</feature>
<accession>A0ABM1DVM4</accession>
<feature type="coiled-coil region" evidence="1">
    <location>
        <begin position="210"/>
        <end position="318"/>
    </location>
</feature>
<proteinExistence type="predicted"/>
<dbReference type="InterPro" id="IPR038923">
    <property type="entry name" value="Centrobin"/>
</dbReference>
<dbReference type="Proteomes" id="UP000695022">
    <property type="component" value="Unplaced"/>
</dbReference>
<protein>
    <submittedName>
        <fullName evidence="4">Centrobin-like</fullName>
    </submittedName>
</protein>
<dbReference type="GeneID" id="106806534"/>
<feature type="compositionally biased region" description="Basic and acidic residues" evidence="2">
    <location>
        <begin position="825"/>
        <end position="840"/>
    </location>
</feature>
<dbReference type="PANTHER" id="PTHR34439:SF1">
    <property type="entry name" value="CENTROBIN"/>
    <property type="match status" value="1"/>
</dbReference>
<dbReference type="PANTHER" id="PTHR34439">
    <property type="entry name" value="CENTROBIN"/>
    <property type="match status" value="1"/>
</dbReference>
<evidence type="ECO:0000256" key="2">
    <source>
        <dbReference type="SAM" id="MobiDB-lite"/>
    </source>
</evidence>
<feature type="region of interest" description="Disordered" evidence="2">
    <location>
        <begin position="644"/>
        <end position="666"/>
    </location>
</feature>